<name>A0AAU9ELY3_9BACT</name>
<keyword evidence="5 12" id="KW-0457">Lysine biosynthesis</keyword>
<evidence type="ECO:0000256" key="13">
    <source>
        <dbReference type="PIRSR" id="PIRSR600183-50"/>
    </source>
</evidence>
<dbReference type="HAMAP" id="MF_02120">
    <property type="entry name" value="LysA"/>
    <property type="match status" value="1"/>
</dbReference>
<evidence type="ECO:0000256" key="12">
    <source>
        <dbReference type="HAMAP-Rule" id="MF_02120"/>
    </source>
</evidence>
<sequence>MHHFSYKNGELYAEDVPLSQIAQEVGTPVYVYSQATLERHFKAFDQAFEGLEHLVCFAVKANSSQAVVATMAHLGAGADIVSGGELYRSMAAGVPAERIVYSGVGKSEAEMAAALDAGILMFNVESAQELAVLDQVAGRLGKKAPVSLRVNPDVDAQTHPKITTGLSKNKFGLDIELAFKQYQDAAKLPNVELKGVSCHIGSQLTKVEPFADALERVGVLIGRLRGAGIELELLDLGGGLGISYDQEEPPSPAQYAAALKEQAGRLGLKLVLEPGRVIVGNAGIMLCQVLFTKDTPAKHFIIVDAGMNDLVRPAMYDSFQAIWPVTEDPERPQVVSDVVGPICETGDFLARDRQLPDMGRGELMAVMSAGAYGFSMASTYNSRPRVAEVMVSGDRWSVVRRRETTEELMRGESLPEWMD</sequence>
<dbReference type="InterPro" id="IPR022653">
    <property type="entry name" value="De-COase2_pyr-phos_BS"/>
</dbReference>
<dbReference type="PROSITE" id="PS00879">
    <property type="entry name" value="ODR_DC_2_2"/>
    <property type="match status" value="1"/>
</dbReference>
<dbReference type="Pfam" id="PF00278">
    <property type="entry name" value="Orn_DAP_Arg_deC"/>
    <property type="match status" value="1"/>
</dbReference>
<dbReference type="PANTHER" id="PTHR43727:SF2">
    <property type="entry name" value="GROUP IV DECARBOXYLASE"/>
    <property type="match status" value="1"/>
</dbReference>
<dbReference type="InterPro" id="IPR029066">
    <property type="entry name" value="PLP-binding_barrel"/>
</dbReference>
<feature type="binding site" evidence="12">
    <location>
        <position position="239"/>
    </location>
    <ligand>
        <name>pyridoxal 5'-phosphate</name>
        <dbReference type="ChEBI" id="CHEBI:597326"/>
    </ligand>
</feature>
<evidence type="ECO:0000256" key="6">
    <source>
        <dbReference type="ARBA" id="ARBA00023239"/>
    </source>
</evidence>
<comment type="subunit">
    <text evidence="12">Homodimer.</text>
</comment>
<organism evidence="17 18">
    <name type="scientific">Desulfoferula mesophila</name>
    <dbReference type="NCBI Taxonomy" id="3058419"/>
    <lineage>
        <taxon>Bacteria</taxon>
        <taxon>Pseudomonadati</taxon>
        <taxon>Thermodesulfobacteriota</taxon>
        <taxon>Desulfarculia</taxon>
        <taxon>Desulfarculales</taxon>
        <taxon>Desulfarculaceae</taxon>
        <taxon>Desulfoferula</taxon>
    </lineage>
</organism>
<dbReference type="Gene3D" id="3.20.20.10">
    <property type="entry name" value="Alanine racemase"/>
    <property type="match status" value="1"/>
</dbReference>
<accession>A0AAU9ELY3</accession>
<feature type="binding site" evidence="12">
    <location>
        <position position="276"/>
    </location>
    <ligand>
        <name>substrate</name>
    </ligand>
</feature>
<comment type="cofactor">
    <cofactor evidence="1 12 13 14">
        <name>pyridoxal 5'-phosphate</name>
        <dbReference type="ChEBI" id="CHEBI:597326"/>
    </cofactor>
</comment>
<dbReference type="NCBIfam" id="TIGR01048">
    <property type="entry name" value="lysA"/>
    <property type="match status" value="1"/>
</dbReference>
<evidence type="ECO:0000256" key="3">
    <source>
        <dbReference type="ARBA" id="ARBA00022793"/>
    </source>
</evidence>
<feature type="binding site" evidence="12">
    <location>
        <begin position="273"/>
        <end position="276"/>
    </location>
    <ligand>
        <name>pyridoxal 5'-phosphate</name>
        <dbReference type="ChEBI" id="CHEBI:597326"/>
    </ligand>
</feature>
<dbReference type="EMBL" id="AP028679">
    <property type="protein sequence ID" value="BEQ14951.1"/>
    <property type="molecule type" value="Genomic_DNA"/>
</dbReference>
<keyword evidence="18" id="KW-1185">Reference proteome</keyword>
<feature type="binding site" evidence="12">
    <location>
        <position position="372"/>
    </location>
    <ligand>
        <name>pyridoxal 5'-phosphate</name>
        <dbReference type="ChEBI" id="CHEBI:597326"/>
    </ligand>
</feature>
<evidence type="ECO:0000256" key="7">
    <source>
        <dbReference type="ARBA" id="ARBA00050464"/>
    </source>
</evidence>
<keyword evidence="3 12" id="KW-0210">Decarboxylase</keyword>
<feature type="binding site" evidence="12">
    <location>
        <position position="312"/>
    </location>
    <ligand>
        <name>substrate</name>
    </ligand>
</feature>
<gene>
    <name evidence="12 17" type="primary">lysA</name>
    <name evidence="17" type="ORF">FAK_20170</name>
</gene>
<dbReference type="GO" id="GO:0030170">
    <property type="term" value="F:pyridoxal phosphate binding"/>
    <property type="evidence" value="ECO:0007669"/>
    <property type="project" value="UniProtKB-UniRule"/>
</dbReference>
<dbReference type="InterPro" id="IPR000183">
    <property type="entry name" value="Orn/DAP/Arg_de-COase"/>
</dbReference>
<feature type="binding site" evidence="12">
    <location>
        <position position="344"/>
    </location>
    <ligand>
        <name>substrate</name>
    </ligand>
</feature>
<evidence type="ECO:0000256" key="9">
    <source>
        <dbReference type="ARBA" id="ARBA00060983"/>
    </source>
</evidence>
<dbReference type="GO" id="GO:0009089">
    <property type="term" value="P:lysine biosynthetic process via diaminopimelate"/>
    <property type="evidence" value="ECO:0007669"/>
    <property type="project" value="UniProtKB-UniRule"/>
</dbReference>
<feature type="domain" description="Orn/DAP/Arg decarboxylase 2 C-terminal" evidence="15">
    <location>
        <begin position="30"/>
        <end position="370"/>
    </location>
</feature>
<dbReference type="SUPFAM" id="SSF51419">
    <property type="entry name" value="PLP-binding barrel"/>
    <property type="match status" value="1"/>
</dbReference>
<keyword evidence="6 12" id="KW-0456">Lyase</keyword>
<dbReference type="KEGG" id="dmp:FAK_20170"/>
<dbReference type="PROSITE" id="PS00878">
    <property type="entry name" value="ODR_DC_2_1"/>
    <property type="match status" value="1"/>
</dbReference>
<evidence type="ECO:0000256" key="8">
    <source>
        <dbReference type="ARBA" id="ARBA00060643"/>
    </source>
</evidence>
<comment type="function">
    <text evidence="12">Specifically catalyzes the decarboxylation of meso-diaminopimelate (meso-DAP) to L-lysine.</text>
</comment>
<dbReference type="Proteomes" id="UP001366166">
    <property type="component" value="Chromosome"/>
</dbReference>
<feature type="domain" description="Orn/DAP/Arg decarboxylase 2 N-terminal" evidence="16">
    <location>
        <begin position="35"/>
        <end position="279"/>
    </location>
</feature>
<feature type="binding site" evidence="12">
    <location>
        <position position="316"/>
    </location>
    <ligand>
        <name>substrate</name>
    </ligand>
</feature>
<keyword evidence="2 12" id="KW-0028">Amino-acid biosynthesis</keyword>
<dbReference type="InterPro" id="IPR009006">
    <property type="entry name" value="Ala_racemase/Decarboxylase_C"/>
</dbReference>
<feature type="binding site" evidence="12">
    <location>
        <position position="372"/>
    </location>
    <ligand>
        <name>substrate</name>
    </ligand>
</feature>
<dbReference type="Pfam" id="PF02784">
    <property type="entry name" value="Orn_Arg_deC_N"/>
    <property type="match status" value="1"/>
</dbReference>
<dbReference type="Gene3D" id="2.40.37.10">
    <property type="entry name" value="Lyase, Ornithine Decarboxylase, Chain A, domain 1"/>
    <property type="match status" value="1"/>
</dbReference>
<reference evidence="18" key="1">
    <citation type="journal article" date="2023" name="Arch. Microbiol.">
        <title>Desulfoferula mesophilus gen. nov. sp. nov., a mesophilic sulfate-reducing bacterium isolated from a brackish lake sediment.</title>
        <authorList>
            <person name="Watanabe T."/>
            <person name="Yabe T."/>
            <person name="Tsuji J.M."/>
            <person name="Fukui M."/>
        </authorList>
    </citation>
    <scope>NUCLEOTIDE SEQUENCE [LARGE SCALE GENOMIC DNA]</scope>
    <source>
        <strain evidence="18">12FAK</strain>
    </source>
</reference>
<dbReference type="AlphaFoldDB" id="A0AAU9ELY3"/>
<evidence type="ECO:0000256" key="14">
    <source>
        <dbReference type="RuleBase" id="RU003738"/>
    </source>
</evidence>
<dbReference type="InterPro" id="IPR022643">
    <property type="entry name" value="De-COase2_C"/>
</dbReference>
<evidence type="ECO:0000313" key="18">
    <source>
        <dbReference type="Proteomes" id="UP001366166"/>
    </source>
</evidence>
<evidence type="ECO:0000256" key="2">
    <source>
        <dbReference type="ARBA" id="ARBA00022605"/>
    </source>
</evidence>
<comment type="pathway">
    <text evidence="8 12 14">Amino-acid biosynthesis; L-lysine biosynthesis via DAP pathway; L-lysine from DL-2,6-diaminopimelate: step 1/1.</text>
</comment>
<dbReference type="EC" id="4.1.1.20" evidence="10 12"/>
<proteinExistence type="inferred from homology"/>
<feature type="active site" description="Proton donor" evidence="13">
    <location>
        <position position="343"/>
    </location>
</feature>
<dbReference type="InterPro" id="IPR002986">
    <property type="entry name" value="DAP_deCOOHase_LysA"/>
</dbReference>
<protein>
    <recommendedName>
        <fullName evidence="11 12">Diaminopimelate decarboxylase</fullName>
        <shortName evidence="12">DAP decarboxylase</shortName>
        <shortName evidence="12">DAPDC</shortName>
        <ecNumber evidence="10 12">4.1.1.20</ecNumber>
    </recommendedName>
</protein>
<dbReference type="FunFam" id="3.20.20.10:FF:000003">
    <property type="entry name" value="Diaminopimelate decarboxylase"/>
    <property type="match status" value="1"/>
</dbReference>
<evidence type="ECO:0000259" key="15">
    <source>
        <dbReference type="Pfam" id="PF00278"/>
    </source>
</evidence>
<evidence type="ECO:0000256" key="10">
    <source>
        <dbReference type="ARBA" id="ARBA00066427"/>
    </source>
</evidence>
<dbReference type="CDD" id="cd06828">
    <property type="entry name" value="PLPDE_III_DapDC"/>
    <property type="match status" value="1"/>
</dbReference>
<dbReference type="InterPro" id="IPR022644">
    <property type="entry name" value="De-COase2_N"/>
</dbReference>
<dbReference type="FunFam" id="2.40.37.10:FF:000003">
    <property type="entry name" value="Diaminopimelate decarboxylase"/>
    <property type="match status" value="1"/>
</dbReference>
<dbReference type="PRINTS" id="PR01179">
    <property type="entry name" value="ODADCRBXLASE"/>
</dbReference>
<evidence type="ECO:0000256" key="1">
    <source>
        <dbReference type="ARBA" id="ARBA00001933"/>
    </source>
</evidence>
<dbReference type="PANTHER" id="PTHR43727">
    <property type="entry name" value="DIAMINOPIMELATE DECARBOXYLASE"/>
    <property type="match status" value="1"/>
</dbReference>
<feature type="modified residue" description="N6-(pyridoxal phosphate)lysine" evidence="12 13">
    <location>
        <position position="60"/>
    </location>
</feature>
<dbReference type="RefSeq" id="WP_338606623.1">
    <property type="nucleotide sequence ID" value="NZ_AP028679.1"/>
</dbReference>
<dbReference type="PRINTS" id="PR01181">
    <property type="entry name" value="DAPDCRBXLASE"/>
</dbReference>
<dbReference type="SUPFAM" id="SSF50621">
    <property type="entry name" value="Alanine racemase C-terminal domain-like"/>
    <property type="match status" value="1"/>
</dbReference>
<keyword evidence="4 12" id="KW-0663">Pyridoxal phosphate</keyword>
<dbReference type="GO" id="GO:0008836">
    <property type="term" value="F:diaminopimelate decarboxylase activity"/>
    <property type="evidence" value="ECO:0007669"/>
    <property type="project" value="UniProtKB-UniRule"/>
</dbReference>
<comment type="similarity">
    <text evidence="9 12">Belongs to the Orn/Lys/Arg decarboxylase class-II family. LysA subfamily.</text>
</comment>
<evidence type="ECO:0000256" key="11">
    <source>
        <dbReference type="ARBA" id="ARBA00074972"/>
    </source>
</evidence>
<comment type="catalytic activity">
    <reaction evidence="7 12 14">
        <text>meso-2,6-diaminopimelate + H(+) = L-lysine + CO2</text>
        <dbReference type="Rhea" id="RHEA:15101"/>
        <dbReference type="ChEBI" id="CHEBI:15378"/>
        <dbReference type="ChEBI" id="CHEBI:16526"/>
        <dbReference type="ChEBI" id="CHEBI:32551"/>
        <dbReference type="ChEBI" id="CHEBI:57791"/>
        <dbReference type="EC" id="4.1.1.20"/>
    </reaction>
</comment>
<evidence type="ECO:0000313" key="17">
    <source>
        <dbReference type="EMBL" id="BEQ14951.1"/>
    </source>
</evidence>
<evidence type="ECO:0000256" key="4">
    <source>
        <dbReference type="ARBA" id="ARBA00022898"/>
    </source>
</evidence>
<evidence type="ECO:0000259" key="16">
    <source>
        <dbReference type="Pfam" id="PF02784"/>
    </source>
</evidence>
<evidence type="ECO:0000256" key="5">
    <source>
        <dbReference type="ARBA" id="ARBA00023154"/>
    </source>
</evidence>
<dbReference type="InterPro" id="IPR022657">
    <property type="entry name" value="De-COase2_CS"/>
</dbReference>